<evidence type="ECO:0000256" key="1">
    <source>
        <dbReference type="SAM" id="MobiDB-lite"/>
    </source>
</evidence>
<name>A0AAV9X0E9_9PEZI</name>
<reference evidence="2 3" key="1">
    <citation type="submission" date="2019-10" db="EMBL/GenBank/DDBJ databases">
        <authorList>
            <person name="Palmer J.M."/>
        </authorList>
    </citation>
    <scope>NUCLEOTIDE SEQUENCE [LARGE SCALE GENOMIC DNA]</scope>
    <source>
        <strain evidence="2 3">TWF694</strain>
    </source>
</reference>
<feature type="region of interest" description="Disordered" evidence="1">
    <location>
        <begin position="295"/>
        <end position="315"/>
    </location>
</feature>
<dbReference type="Proteomes" id="UP001365542">
    <property type="component" value="Unassembled WGS sequence"/>
</dbReference>
<evidence type="ECO:0000313" key="2">
    <source>
        <dbReference type="EMBL" id="KAK6530434.1"/>
    </source>
</evidence>
<organism evidence="2 3">
    <name type="scientific">Orbilia ellipsospora</name>
    <dbReference type="NCBI Taxonomy" id="2528407"/>
    <lineage>
        <taxon>Eukaryota</taxon>
        <taxon>Fungi</taxon>
        <taxon>Dikarya</taxon>
        <taxon>Ascomycota</taxon>
        <taxon>Pezizomycotina</taxon>
        <taxon>Orbiliomycetes</taxon>
        <taxon>Orbiliales</taxon>
        <taxon>Orbiliaceae</taxon>
        <taxon>Orbilia</taxon>
    </lineage>
</organism>
<accession>A0AAV9X0E9</accession>
<keyword evidence="3" id="KW-1185">Reference proteome</keyword>
<sequence>MKSKAFLPRNLLPLEDVKIGRLITNRESPGDEFYGDESLLNSLLPNINRPKQNDPVSDPGAAGEQNTSDPATGITPFKPPQSKIVTIPKDNFKTVLKEAAGTAIITKLTELISANSSFSKLKKIEVESLFNQTQTLQNTVSLFKTICQAPEAREWIEDKAQTCDIYMIVGFETVMNARVSLIDSETKEKGGEVGVSASAALLAATGVYIPGAEALDVSAGGTVTKDGLVSSGFTAPGEMVYAVRYQKLKWGFLSSKSPENARLGQAQWELVLRIRDAEDEDTEADDENDMIDIWLEEESDGAETENPDDSTKGVDIRALDVRLELVTDTN</sequence>
<feature type="compositionally biased region" description="Acidic residues" evidence="1">
    <location>
        <begin position="295"/>
        <end position="308"/>
    </location>
</feature>
<gene>
    <name evidence="2" type="ORF">TWF694_003786</name>
</gene>
<feature type="region of interest" description="Disordered" evidence="1">
    <location>
        <begin position="44"/>
        <end position="80"/>
    </location>
</feature>
<dbReference type="EMBL" id="JAVHJO010000013">
    <property type="protein sequence ID" value="KAK6530434.1"/>
    <property type="molecule type" value="Genomic_DNA"/>
</dbReference>
<proteinExistence type="predicted"/>
<comment type="caution">
    <text evidence="2">The sequence shown here is derived from an EMBL/GenBank/DDBJ whole genome shotgun (WGS) entry which is preliminary data.</text>
</comment>
<dbReference type="AlphaFoldDB" id="A0AAV9X0E9"/>
<evidence type="ECO:0000313" key="3">
    <source>
        <dbReference type="Proteomes" id="UP001365542"/>
    </source>
</evidence>
<protein>
    <submittedName>
        <fullName evidence="2">Uncharacterized protein</fullName>
    </submittedName>
</protein>